<organism evidence="8 9">
    <name type="scientific">Triparma laevis f. longispina</name>
    <dbReference type="NCBI Taxonomy" id="1714387"/>
    <lineage>
        <taxon>Eukaryota</taxon>
        <taxon>Sar</taxon>
        <taxon>Stramenopiles</taxon>
        <taxon>Ochrophyta</taxon>
        <taxon>Bolidophyceae</taxon>
        <taxon>Parmales</taxon>
        <taxon>Triparmaceae</taxon>
        <taxon>Triparma</taxon>
    </lineage>
</organism>
<dbReference type="PANTHER" id="PTHR10869">
    <property type="entry name" value="PROLYL 4-HYDROXYLASE ALPHA SUBUNIT"/>
    <property type="match status" value="1"/>
</dbReference>
<dbReference type="InterPro" id="IPR045054">
    <property type="entry name" value="P4HA-like"/>
</dbReference>
<feature type="domain" description="Fe2OG dioxygenase" evidence="7">
    <location>
        <begin position="158"/>
        <end position="293"/>
    </location>
</feature>
<dbReference type="InterPro" id="IPR029063">
    <property type="entry name" value="SAM-dependent_MTases_sf"/>
</dbReference>
<evidence type="ECO:0000259" key="7">
    <source>
        <dbReference type="PROSITE" id="PS51471"/>
    </source>
</evidence>
<dbReference type="Gene3D" id="2.60.120.620">
    <property type="entry name" value="q2cbj1_9rhob like domain"/>
    <property type="match status" value="1"/>
</dbReference>
<dbReference type="Pfam" id="PF13578">
    <property type="entry name" value="Methyltransf_24"/>
    <property type="match status" value="1"/>
</dbReference>
<dbReference type="PROSITE" id="PS51471">
    <property type="entry name" value="FE2OG_OXY"/>
    <property type="match status" value="1"/>
</dbReference>
<gene>
    <name evidence="8" type="ORF">TrLO_g14657</name>
</gene>
<dbReference type="SMART" id="SM00702">
    <property type="entry name" value="P4Hc"/>
    <property type="match status" value="1"/>
</dbReference>
<keyword evidence="3" id="KW-0223">Dioxygenase</keyword>
<evidence type="ECO:0000256" key="3">
    <source>
        <dbReference type="ARBA" id="ARBA00022964"/>
    </source>
</evidence>
<keyword evidence="9" id="KW-1185">Reference proteome</keyword>
<sequence length="568" mass="64755">MRPRLLASFWIHAVWIHSALCFTFAPSLRMKQFSRSQCFALRPLRTDIPNSPPSYNLEDEFLQSSSLPPAGAAKSTIFPSVDARYIDGCIPQSLCVSMIDLISSNASFQSEHTSKNKHSSLQLLAPTSLTSYLLNVIREHMPENLEENEFHGKAKLHSVNRRFRVYKYEGSTRDTFYPHVDAGWFQAEERDGTLTSSPHRLQGSRYSLLWYLNDDFKGGETNFYSIGTEKQDLINNKNIVPVESIVPTTGGVLLFPQALSTEMMEWAETNICPHEGAEVTEGVKWIIRSDVIYEHEELTDVLYRYDDVVRETMKPHREEEEGDGVGIYSRSFLEQIDCLYEPVMGAENLGYVLHSLVRFLKPRKVVEIGAGYTTLFILTALKENDLEMKRIAAATAKNRLRLLDYPWTVENTCSSWSETNSKLSVIDNCEHQKETASSAVTIAGEMGLKDYIDFKIGDAFEANFEPESVDLLWCDFGVGARMKDFMRANWKTVKPGGYVVVHSSLTNKNTRMWVELIRRGGREEVTGLPEGSFHHISMLEQHKRFQNSITILQRRGDEYAEPIYSQYA</sequence>
<dbReference type="GO" id="GO:0004656">
    <property type="term" value="F:procollagen-proline 4-dioxygenase activity"/>
    <property type="evidence" value="ECO:0007669"/>
    <property type="project" value="TreeGrafter"/>
</dbReference>
<dbReference type="CDD" id="cd02440">
    <property type="entry name" value="AdoMet_MTases"/>
    <property type="match status" value="1"/>
</dbReference>
<protein>
    <recommendedName>
        <fullName evidence="7">Fe2OG dioxygenase domain-containing protein</fullName>
    </recommendedName>
</protein>
<comment type="caution">
    <text evidence="8">The sequence shown here is derived from an EMBL/GenBank/DDBJ whole genome shotgun (WGS) entry which is preliminary data.</text>
</comment>
<name>A0A9W7FUH3_9STRA</name>
<keyword evidence="6" id="KW-0732">Signal</keyword>
<keyword evidence="5" id="KW-0408">Iron</keyword>
<evidence type="ECO:0000256" key="6">
    <source>
        <dbReference type="SAM" id="SignalP"/>
    </source>
</evidence>
<feature type="signal peptide" evidence="6">
    <location>
        <begin position="1"/>
        <end position="21"/>
    </location>
</feature>
<keyword evidence="4" id="KW-0560">Oxidoreductase</keyword>
<dbReference type="GO" id="GO:0031418">
    <property type="term" value="F:L-ascorbic acid binding"/>
    <property type="evidence" value="ECO:0007669"/>
    <property type="project" value="InterPro"/>
</dbReference>
<evidence type="ECO:0000313" key="9">
    <source>
        <dbReference type="Proteomes" id="UP001165122"/>
    </source>
</evidence>
<feature type="chain" id="PRO_5040723017" description="Fe2OG dioxygenase domain-containing protein" evidence="6">
    <location>
        <begin position="22"/>
        <end position="568"/>
    </location>
</feature>
<dbReference type="Gene3D" id="3.40.50.150">
    <property type="entry name" value="Vaccinia Virus protein VP39"/>
    <property type="match status" value="1"/>
</dbReference>
<dbReference type="InterPro" id="IPR006620">
    <property type="entry name" value="Pro_4_hyd_alph"/>
</dbReference>
<dbReference type="SUPFAM" id="SSF53335">
    <property type="entry name" value="S-adenosyl-L-methionine-dependent methyltransferases"/>
    <property type="match status" value="1"/>
</dbReference>
<dbReference type="GO" id="GO:0005783">
    <property type="term" value="C:endoplasmic reticulum"/>
    <property type="evidence" value="ECO:0007669"/>
    <property type="project" value="TreeGrafter"/>
</dbReference>
<evidence type="ECO:0000256" key="2">
    <source>
        <dbReference type="ARBA" id="ARBA00022723"/>
    </source>
</evidence>
<evidence type="ECO:0000256" key="5">
    <source>
        <dbReference type="ARBA" id="ARBA00023004"/>
    </source>
</evidence>
<comment type="cofactor">
    <cofactor evidence="1">
        <name>L-ascorbate</name>
        <dbReference type="ChEBI" id="CHEBI:38290"/>
    </cofactor>
</comment>
<dbReference type="GO" id="GO:0005506">
    <property type="term" value="F:iron ion binding"/>
    <property type="evidence" value="ECO:0007669"/>
    <property type="project" value="InterPro"/>
</dbReference>
<evidence type="ECO:0000313" key="8">
    <source>
        <dbReference type="EMBL" id="GMI18493.1"/>
    </source>
</evidence>
<dbReference type="OrthoDB" id="69177at2759"/>
<dbReference type="InterPro" id="IPR005123">
    <property type="entry name" value="Oxoglu/Fe-dep_dioxygenase_dom"/>
</dbReference>
<dbReference type="EMBL" id="BRXW01000336">
    <property type="protein sequence ID" value="GMI18493.1"/>
    <property type="molecule type" value="Genomic_DNA"/>
</dbReference>
<dbReference type="Proteomes" id="UP001165122">
    <property type="component" value="Unassembled WGS sequence"/>
</dbReference>
<keyword evidence="2" id="KW-0479">Metal-binding</keyword>
<dbReference type="AlphaFoldDB" id="A0A9W7FUH3"/>
<reference evidence="9" key="1">
    <citation type="journal article" date="2023" name="Commun. Biol.">
        <title>Genome analysis of Parmales, the sister group of diatoms, reveals the evolutionary specialization of diatoms from phago-mixotrophs to photoautotrophs.</title>
        <authorList>
            <person name="Ban H."/>
            <person name="Sato S."/>
            <person name="Yoshikawa S."/>
            <person name="Yamada K."/>
            <person name="Nakamura Y."/>
            <person name="Ichinomiya M."/>
            <person name="Sato N."/>
            <person name="Blanc-Mathieu R."/>
            <person name="Endo H."/>
            <person name="Kuwata A."/>
            <person name="Ogata H."/>
        </authorList>
    </citation>
    <scope>NUCLEOTIDE SEQUENCE [LARGE SCALE GENOMIC DNA]</scope>
    <source>
        <strain evidence="9">NIES 3700</strain>
    </source>
</reference>
<evidence type="ECO:0000256" key="1">
    <source>
        <dbReference type="ARBA" id="ARBA00001961"/>
    </source>
</evidence>
<proteinExistence type="predicted"/>
<accession>A0A9W7FUH3</accession>
<evidence type="ECO:0000256" key="4">
    <source>
        <dbReference type="ARBA" id="ARBA00023002"/>
    </source>
</evidence>
<dbReference type="PANTHER" id="PTHR10869:SF247">
    <property type="entry name" value="FE2OG DIOXYGENASE DOMAIN-CONTAINING PROTEIN"/>
    <property type="match status" value="1"/>
</dbReference>